<gene>
    <name evidence="1" type="ORF">BN4901_2072</name>
</gene>
<name>A0ABY0JND2_9ENTR</name>
<dbReference type="EMBL" id="FLUX01000024">
    <property type="protein sequence ID" value="SBW24896.1"/>
    <property type="molecule type" value="Genomic_DNA"/>
</dbReference>
<keyword evidence="2" id="KW-1185">Reference proteome</keyword>
<proteinExistence type="predicted"/>
<accession>A0ABY0JND2</accession>
<sequence>MIFFYRQRLGVISRPFYIHHIYQFMLLDSLFLDTYPDKYYFLFSDEGKVR</sequence>
<evidence type="ECO:0000313" key="1">
    <source>
        <dbReference type="EMBL" id="SBW24896.1"/>
    </source>
</evidence>
<protein>
    <submittedName>
        <fullName evidence="1">Uncharacterized protein</fullName>
    </submittedName>
</protein>
<dbReference type="Proteomes" id="UP000195338">
    <property type="component" value="Unassembled WGS sequence"/>
</dbReference>
<reference evidence="1 2" key="1">
    <citation type="submission" date="2016-04" db="EMBL/GenBank/DDBJ databases">
        <authorList>
            <person name="Mornico D."/>
        </authorList>
    </citation>
    <scope>NUCLEOTIDE SEQUENCE [LARGE SCALE GENOMIC DNA]</scope>
    <source>
        <strain evidence="1 2">A121</strain>
    </source>
</reference>
<organism evidence="1 2">
    <name type="scientific">Citrobacter europaeus</name>
    <dbReference type="NCBI Taxonomy" id="1914243"/>
    <lineage>
        <taxon>Bacteria</taxon>
        <taxon>Pseudomonadati</taxon>
        <taxon>Pseudomonadota</taxon>
        <taxon>Gammaproteobacteria</taxon>
        <taxon>Enterobacterales</taxon>
        <taxon>Enterobacteriaceae</taxon>
        <taxon>Citrobacter</taxon>
    </lineage>
</organism>
<comment type="caution">
    <text evidence="1">The sequence shown here is derived from an EMBL/GenBank/DDBJ whole genome shotgun (WGS) entry which is preliminary data.</text>
</comment>
<evidence type="ECO:0000313" key="2">
    <source>
        <dbReference type="Proteomes" id="UP000195338"/>
    </source>
</evidence>